<reference evidence="2 4" key="1">
    <citation type="submission" date="2017-09" db="EMBL/GenBank/DDBJ databases">
        <authorList>
            <person name="Thomas P."/>
            <person name="Seyboldt C."/>
        </authorList>
    </citation>
    <scope>NUCLEOTIDE SEQUENCE [LARGE SCALE GENOMIC DNA]</scope>
    <source>
        <strain evidence="2 4">DSM 7534</strain>
    </source>
</reference>
<organism evidence="2 4">
    <name type="scientific">Clostridium septicum</name>
    <dbReference type="NCBI Taxonomy" id="1504"/>
    <lineage>
        <taxon>Bacteria</taxon>
        <taxon>Bacillati</taxon>
        <taxon>Bacillota</taxon>
        <taxon>Clostridia</taxon>
        <taxon>Eubacteriales</taxon>
        <taxon>Clostridiaceae</taxon>
        <taxon>Clostridium</taxon>
    </lineage>
</organism>
<dbReference type="RefSeq" id="WP_120141007.1">
    <property type="nucleotide sequence ID" value="NZ_CP023671.1"/>
</dbReference>
<dbReference type="EMBL" id="CP099799">
    <property type="protein sequence ID" value="USS02283.1"/>
    <property type="molecule type" value="Genomic_DNA"/>
</dbReference>
<proteinExistence type="predicted"/>
<evidence type="ECO:0000313" key="3">
    <source>
        <dbReference type="EMBL" id="USS02283.1"/>
    </source>
</evidence>
<accession>A0A9N7JNC5</accession>
<sequence length="184" mass="21772">MNYEIFKTIVPPVIAGLITYRVANKNIFSNIRLQVANEQLKKVYLPLFIFLEPYLYKQPDIQIIKSFINMFNEIKSTNYELIDSDLLNCVQILEKSIHDNKYNFNYYESVCSILDKLFERTRKLLKLPTRSISYRLNNKQYGTSINEAIKFIEDIVLKVLPILLLTIIFIIIHTFINTFIHLLK</sequence>
<keyword evidence="1" id="KW-1133">Transmembrane helix</keyword>
<name>A0A9N7JNC5_CLOSE</name>
<keyword evidence="1" id="KW-0472">Membrane</keyword>
<reference evidence="3" key="2">
    <citation type="submission" date="2022-06" db="EMBL/GenBank/DDBJ databases">
        <authorList>
            <person name="Holder M.E."/>
            <person name="Ajami N.J."/>
            <person name="Petrosino J.F."/>
        </authorList>
    </citation>
    <scope>NUCLEOTIDE SEQUENCE</scope>
    <source>
        <strain evidence="3">RMA 8861</strain>
    </source>
</reference>
<dbReference type="KEGG" id="csep:CP523_15225"/>
<keyword evidence="5" id="KW-1185">Reference proteome</keyword>
<dbReference type="GeneID" id="303562041"/>
<dbReference type="AlphaFoldDB" id="A0A9N7JNC5"/>
<dbReference type="Proteomes" id="UP001055437">
    <property type="component" value="Chromosome"/>
</dbReference>
<dbReference type="EMBL" id="CP023671">
    <property type="protein sequence ID" value="AYE35673.1"/>
    <property type="molecule type" value="Genomic_DNA"/>
</dbReference>
<gene>
    <name evidence="2" type="ORF">CP523_15225</name>
    <name evidence="3" type="ORF">NH397_07685</name>
</gene>
<keyword evidence="1" id="KW-0812">Transmembrane</keyword>
<dbReference type="Proteomes" id="UP000280586">
    <property type="component" value="Chromosome"/>
</dbReference>
<evidence type="ECO:0000313" key="5">
    <source>
        <dbReference type="Proteomes" id="UP001055437"/>
    </source>
</evidence>
<evidence type="ECO:0000313" key="2">
    <source>
        <dbReference type="EMBL" id="AYE35673.1"/>
    </source>
</evidence>
<evidence type="ECO:0000256" key="1">
    <source>
        <dbReference type="SAM" id="Phobius"/>
    </source>
</evidence>
<evidence type="ECO:0000313" key="4">
    <source>
        <dbReference type="Proteomes" id="UP000280586"/>
    </source>
</evidence>
<protein>
    <submittedName>
        <fullName evidence="2">Uncharacterized protein</fullName>
    </submittedName>
</protein>
<feature type="transmembrane region" description="Helical" evidence="1">
    <location>
        <begin position="159"/>
        <end position="183"/>
    </location>
</feature>